<gene>
    <name evidence="2" type="ORF">G9U52_13835</name>
</gene>
<dbReference type="Gene3D" id="1.10.530.10">
    <property type="match status" value="1"/>
</dbReference>
<dbReference type="PANTHER" id="PTHR37423:SF2">
    <property type="entry name" value="MEMBRANE-BOUND LYTIC MUREIN TRANSGLYCOSYLASE C"/>
    <property type="match status" value="1"/>
</dbReference>
<reference evidence="2" key="1">
    <citation type="submission" date="2020-03" db="EMBL/GenBank/DDBJ databases">
        <title>Draft sequencing of Paenibacilllus sp. S3N08.</title>
        <authorList>
            <person name="Kim D.-U."/>
        </authorList>
    </citation>
    <scope>NUCLEOTIDE SEQUENCE</scope>
    <source>
        <strain evidence="2">S3N08</strain>
    </source>
</reference>
<proteinExistence type="predicted"/>
<dbReference type="Proteomes" id="UP001165962">
    <property type="component" value="Unassembled WGS sequence"/>
</dbReference>
<dbReference type="CDD" id="cd16896">
    <property type="entry name" value="LT_Slt70-like"/>
    <property type="match status" value="1"/>
</dbReference>
<dbReference type="EMBL" id="JAAOIW010000004">
    <property type="protein sequence ID" value="NHN30915.1"/>
    <property type="molecule type" value="Genomic_DNA"/>
</dbReference>
<evidence type="ECO:0000259" key="1">
    <source>
        <dbReference type="Pfam" id="PF01464"/>
    </source>
</evidence>
<evidence type="ECO:0000313" key="2">
    <source>
        <dbReference type="EMBL" id="NHN30915.1"/>
    </source>
</evidence>
<comment type="caution">
    <text evidence="2">The sequence shown here is derived from an EMBL/GenBank/DDBJ whole genome shotgun (WGS) entry which is preliminary data.</text>
</comment>
<protein>
    <submittedName>
        <fullName evidence="2">Lytic transglycosylase domain-containing protein</fullName>
    </submittedName>
</protein>
<feature type="domain" description="Transglycosylase SLT" evidence="1">
    <location>
        <begin position="84"/>
        <end position="179"/>
    </location>
</feature>
<accession>A0ABX0JAZ9</accession>
<dbReference type="Pfam" id="PF01464">
    <property type="entry name" value="SLT"/>
    <property type="match status" value="1"/>
</dbReference>
<dbReference type="InterPro" id="IPR023346">
    <property type="entry name" value="Lysozyme-like_dom_sf"/>
</dbReference>
<evidence type="ECO:0000313" key="3">
    <source>
        <dbReference type="Proteomes" id="UP001165962"/>
    </source>
</evidence>
<dbReference type="InterPro" id="IPR008258">
    <property type="entry name" value="Transglycosylase_SLT_dom_1"/>
</dbReference>
<organism evidence="2 3">
    <name type="scientific">Paenibacillus agricola</name>
    <dbReference type="NCBI Taxonomy" id="2716264"/>
    <lineage>
        <taxon>Bacteria</taxon>
        <taxon>Bacillati</taxon>
        <taxon>Bacillota</taxon>
        <taxon>Bacilli</taxon>
        <taxon>Bacillales</taxon>
        <taxon>Paenibacillaceae</taxon>
        <taxon>Paenibacillus</taxon>
    </lineage>
</organism>
<dbReference type="SUPFAM" id="SSF53955">
    <property type="entry name" value="Lysozyme-like"/>
    <property type="match status" value="1"/>
</dbReference>
<sequence>MFQDGKGASTSSDQDGFNELLNDILAQTGNGGIGQVSTVADLGPALAAKVSLKPASLNPLFAAASSYQSEKTAEKPIATDLDKLIHDASSRNHVQPSLVKAVIDAESSFNSKAVSHAGAKGLMQLMDATGRSVGVDDPFDPAQNVQGGTKYLSNLLKKYDGNQGVALAAYNAGSGRIDRLGIANDQDLAERLGELPKETQKYVTKVLNLQRNYEG</sequence>
<keyword evidence="3" id="KW-1185">Reference proteome</keyword>
<dbReference type="PANTHER" id="PTHR37423">
    <property type="entry name" value="SOLUBLE LYTIC MUREIN TRANSGLYCOSYLASE-RELATED"/>
    <property type="match status" value="1"/>
</dbReference>
<name>A0ABX0JAZ9_9BACL</name>